<protein>
    <submittedName>
        <fullName evidence="4">Potassium channel tetramerisation-type BTB domain-containing protein</fullName>
    </submittedName>
</protein>
<feature type="domain" description="Potassium channel tetramerisation-type BTB" evidence="2">
    <location>
        <begin position="26"/>
        <end position="87"/>
    </location>
</feature>
<evidence type="ECO:0000313" key="3">
    <source>
        <dbReference type="Proteomes" id="UP000887572"/>
    </source>
</evidence>
<dbReference type="InterPro" id="IPR011333">
    <property type="entry name" value="SKP1/BTB/POZ_sf"/>
</dbReference>
<reference evidence="4" key="1">
    <citation type="submission" date="2022-11" db="UniProtKB">
        <authorList>
            <consortium name="WormBaseParasite"/>
        </authorList>
    </citation>
    <scope>IDENTIFICATION</scope>
</reference>
<dbReference type="WBParaSite" id="Gr19_v10_g1535.t1">
    <property type="protein sequence ID" value="Gr19_v10_g1535.t1"/>
    <property type="gene ID" value="Gr19_v10_g1535"/>
</dbReference>
<dbReference type="AlphaFoldDB" id="A0A914H939"/>
<sequence length="207" mass="23579">MRTGYTGYGGAHRVSQGQMHTDDLLTINIGGKKYMVRRSNLLADPRSKLADWFRPGTTRVIATDKGGNFFLDRDPKAFRHILGYLRLKKERCVASLALPSKPDELAKLVGECESLNLVELREMALEMLQKYVRTEEQHFVTSYVQMALRDYDAWQFEQEQASEVTDSERPEKCAFPNLPTKNGAGGTTESHHLSNFEQKSVYDEWVG</sequence>
<dbReference type="GO" id="GO:0051260">
    <property type="term" value="P:protein homooligomerization"/>
    <property type="evidence" value="ECO:0007669"/>
    <property type="project" value="InterPro"/>
</dbReference>
<accession>A0A914H939</accession>
<dbReference type="Proteomes" id="UP000887572">
    <property type="component" value="Unplaced"/>
</dbReference>
<organism evidence="3 4">
    <name type="scientific">Globodera rostochiensis</name>
    <name type="common">Golden nematode worm</name>
    <name type="synonym">Heterodera rostochiensis</name>
    <dbReference type="NCBI Taxonomy" id="31243"/>
    <lineage>
        <taxon>Eukaryota</taxon>
        <taxon>Metazoa</taxon>
        <taxon>Ecdysozoa</taxon>
        <taxon>Nematoda</taxon>
        <taxon>Chromadorea</taxon>
        <taxon>Rhabditida</taxon>
        <taxon>Tylenchina</taxon>
        <taxon>Tylenchomorpha</taxon>
        <taxon>Tylenchoidea</taxon>
        <taxon>Heteroderidae</taxon>
        <taxon>Heteroderinae</taxon>
        <taxon>Globodera</taxon>
    </lineage>
</organism>
<name>A0A914H939_GLORO</name>
<dbReference type="PANTHER" id="PTHR14499">
    <property type="entry name" value="POTASSIUM CHANNEL TETRAMERIZATION DOMAIN-CONTAINING"/>
    <property type="match status" value="1"/>
</dbReference>
<dbReference type="Gene3D" id="3.30.710.10">
    <property type="entry name" value="Potassium Channel Kv1.1, Chain A"/>
    <property type="match status" value="1"/>
</dbReference>
<dbReference type="SUPFAM" id="SSF54695">
    <property type="entry name" value="POZ domain"/>
    <property type="match status" value="1"/>
</dbReference>
<evidence type="ECO:0000259" key="2">
    <source>
        <dbReference type="Pfam" id="PF02214"/>
    </source>
</evidence>
<dbReference type="InterPro" id="IPR003131">
    <property type="entry name" value="T1-type_BTB"/>
</dbReference>
<keyword evidence="3" id="KW-1185">Reference proteome</keyword>
<dbReference type="CDD" id="cd18316">
    <property type="entry name" value="BTB_POZ_KCTD-like"/>
    <property type="match status" value="1"/>
</dbReference>
<dbReference type="PANTHER" id="PTHR14499:SF135">
    <property type="entry name" value="BTB DOMAIN-CONTAINING PROTEIN-RELATED"/>
    <property type="match status" value="1"/>
</dbReference>
<feature type="region of interest" description="Disordered" evidence="1">
    <location>
        <begin position="161"/>
        <end position="193"/>
    </location>
</feature>
<evidence type="ECO:0000313" key="4">
    <source>
        <dbReference type="WBParaSite" id="Gr19_v10_g1535.t1"/>
    </source>
</evidence>
<proteinExistence type="predicted"/>
<dbReference type="Pfam" id="PF02214">
    <property type="entry name" value="BTB_2"/>
    <property type="match status" value="1"/>
</dbReference>
<evidence type="ECO:0000256" key="1">
    <source>
        <dbReference type="SAM" id="MobiDB-lite"/>
    </source>
</evidence>